<comment type="caution">
    <text evidence="3">The sequence shown here is derived from an EMBL/GenBank/DDBJ whole genome shotgun (WGS) entry which is preliminary data.</text>
</comment>
<protein>
    <recommendedName>
        <fullName evidence="2">CHAT domain-containing protein</fullName>
    </recommendedName>
</protein>
<evidence type="ECO:0000313" key="3">
    <source>
        <dbReference type="EMBL" id="KAK5528977.1"/>
    </source>
</evidence>
<dbReference type="Pfam" id="PF12770">
    <property type="entry name" value="CHAT"/>
    <property type="match status" value="1"/>
</dbReference>
<name>A0AAV9PV83_9PEZI</name>
<dbReference type="Proteomes" id="UP001345827">
    <property type="component" value="Unassembled WGS sequence"/>
</dbReference>
<gene>
    <name evidence="3" type="ORF">LTR25_010162</name>
</gene>
<sequence>MGNPVAHTILVREIRDDNTNEPITPSVRVSLECAGLRLETELPSLVVIDGGFRELLRWYLEDFAVHDPFHSTKATRVSEKLKAYPSALKSALLVEAIVPSPESVVNIAFQIHESEVDSEIFRNVVWEALELSQWTDGFLMLNSISVARVVPQLDQAQTKIDCQPLYPGSASTYNILAVSSRPKLVKDVQHRLITRPLLDIVENVNSKSGVSVILEIVRPATFEVLTRRLLENKASDYNILHLDVHGYLGDTGTYLSLVKGTSESLKEDLIPFEALLPSIKQARLSLVVLNACDSAVNGRVPSANIARRLTECGIPATVAMSYKILDDTAAIFTQALYSNLLDVGRSVPDSVHAARQMLISKSSRRTKFGTTVHVEDLVVPVLYHNNGCPEILPPTAGFSSPPQLSELADEPEFIGREEDMLILESHLLIHSPALQVTGEPGVGKTAMVNSISRWWKATGLIDMIAKIDMKAHDPWTQDSLRRDILNQCRIRRLPAPSASCDHNEQPKRGLVILEGFGMLRTARNKTEQSQLKGLIRELLNAKFFVIALSRQVEVWLRFQMNLSYGLSPLRDTEASTLGFSLLKQYGRSSESMEREDLQALDHVIRLAKGNPLAVKLVVHDFCNQMTEPALDPMDYHVNLLQGGRMKFDEIWMQKLSGCDAVFELRELFVLNYGPGDSRPLNPKFLLPFWDSLAVDDLTMYWLLTTWDWTPFENRSRLRGGSPYSSSLGVLQDLPGSRLRIIMDLYPGFRETFEYTEMVGRVAAMLRTFEKRHFIGERSLLNFEMAGQVVHLEYHRLHPLIPFVARQFDDFESVQVRQYCNRVIPIFYNYRMRSWPVWTHYKNSMWNVPKCVLGSEFNSFLAAAYITLALDPNIVNTSFMFWIFQVVQKGKLKDESRDFLLFEFWKRTTAKVLYDKEQYKESERLAGDAGFDQVLKILSPLLRAPTDWQLVLEAFSSGKPFESRTVSRNLVNILKSLPEVAIEMIAITALAAMRNVRSHDNPGSTAVYLSLMEKTYKERTIIPYIDLFAKPMFDFLMWTTRVAEQVSTNLRTLDTVMAENRSGHEIQPESESSEGNDDYPGAETVTSFFDAMAEAGMNKTGLGNSLSSGIENVILAQSASDKALEVGDTAGARVVLEKALLEETTQKNSSTAYNTSRLYYCLSRVAEKEKDYALALRHHRKGWEIEVGSGMEKTPVQEKAYERRMEKLVSLAEKARDGK</sequence>
<dbReference type="InterPro" id="IPR027417">
    <property type="entry name" value="P-loop_NTPase"/>
</dbReference>
<dbReference type="SUPFAM" id="SSF52540">
    <property type="entry name" value="P-loop containing nucleoside triphosphate hydrolases"/>
    <property type="match status" value="1"/>
</dbReference>
<feature type="region of interest" description="Disordered" evidence="1">
    <location>
        <begin position="1058"/>
        <end position="1078"/>
    </location>
</feature>
<dbReference type="InterPro" id="IPR024983">
    <property type="entry name" value="CHAT_dom"/>
</dbReference>
<evidence type="ECO:0000259" key="2">
    <source>
        <dbReference type="Pfam" id="PF12770"/>
    </source>
</evidence>
<accession>A0AAV9PV83</accession>
<proteinExistence type="predicted"/>
<reference evidence="3 4" key="1">
    <citation type="submission" date="2023-06" db="EMBL/GenBank/DDBJ databases">
        <title>Black Yeasts Isolated from many extreme environments.</title>
        <authorList>
            <person name="Coleine C."/>
            <person name="Stajich J.E."/>
            <person name="Selbmann L."/>
        </authorList>
    </citation>
    <scope>NUCLEOTIDE SEQUENCE [LARGE SCALE GENOMIC DNA]</scope>
    <source>
        <strain evidence="3 4">CCFEE 5887</strain>
    </source>
</reference>
<keyword evidence="4" id="KW-1185">Reference proteome</keyword>
<dbReference type="AlphaFoldDB" id="A0AAV9PV83"/>
<dbReference type="EMBL" id="JAXLQG010000024">
    <property type="protein sequence ID" value="KAK5528977.1"/>
    <property type="molecule type" value="Genomic_DNA"/>
</dbReference>
<organism evidence="3 4">
    <name type="scientific">Vermiconidia calcicola</name>
    <dbReference type="NCBI Taxonomy" id="1690605"/>
    <lineage>
        <taxon>Eukaryota</taxon>
        <taxon>Fungi</taxon>
        <taxon>Dikarya</taxon>
        <taxon>Ascomycota</taxon>
        <taxon>Pezizomycotina</taxon>
        <taxon>Dothideomycetes</taxon>
        <taxon>Dothideomycetidae</taxon>
        <taxon>Mycosphaerellales</taxon>
        <taxon>Extremaceae</taxon>
        <taxon>Vermiconidia</taxon>
    </lineage>
</organism>
<feature type="domain" description="CHAT" evidence="2">
    <location>
        <begin position="213"/>
        <end position="365"/>
    </location>
</feature>
<evidence type="ECO:0000313" key="4">
    <source>
        <dbReference type="Proteomes" id="UP001345827"/>
    </source>
</evidence>
<evidence type="ECO:0000256" key="1">
    <source>
        <dbReference type="SAM" id="MobiDB-lite"/>
    </source>
</evidence>